<feature type="region of interest" description="Disordered" evidence="5">
    <location>
        <begin position="134"/>
        <end position="157"/>
    </location>
</feature>
<dbReference type="GO" id="GO:0003735">
    <property type="term" value="F:structural constituent of ribosome"/>
    <property type="evidence" value="ECO:0007669"/>
    <property type="project" value="InterPro"/>
</dbReference>
<dbReference type="GO" id="GO:1990904">
    <property type="term" value="C:ribonucleoprotein complex"/>
    <property type="evidence" value="ECO:0007669"/>
    <property type="project" value="UniProtKB-KW"/>
</dbReference>
<keyword evidence="7" id="KW-1185">Reference proteome</keyword>
<dbReference type="InterPro" id="IPR040049">
    <property type="entry name" value="Ribosomal_mS25/mL61"/>
</dbReference>
<proteinExistence type="predicted"/>
<sequence length="170" mass="19168">MPRRLKAPLGPSRLSQILQALKREPRPQLDTVKSLKLTLAFRNDHFGARHFVKEDLRRIRYANPNMDIHVNKVLKTPGEAWSPEMQVELQNGTVRTVNMDKKWSSAIFQELMDIAGGAPWQRWKKQRTAAGLPIVDAPKPKAPKPAQSSSIEDIFFNPNRSKTGAAAVLP</sequence>
<dbReference type="STRING" id="1314783.A0A165Q040"/>
<evidence type="ECO:0000313" key="6">
    <source>
        <dbReference type="EMBL" id="KZT68837.1"/>
    </source>
</evidence>
<dbReference type="InterPro" id="IPR036249">
    <property type="entry name" value="Thioredoxin-like_sf"/>
</dbReference>
<evidence type="ECO:0000256" key="3">
    <source>
        <dbReference type="ARBA" id="ARBA00023128"/>
    </source>
</evidence>
<evidence type="ECO:0000256" key="4">
    <source>
        <dbReference type="ARBA" id="ARBA00023274"/>
    </source>
</evidence>
<keyword evidence="2" id="KW-0689">Ribosomal protein</keyword>
<reference evidence="6 7" key="1">
    <citation type="journal article" date="2016" name="Mol. Biol. Evol.">
        <title>Comparative Genomics of Early-Diverging Mushroom-Forming Fungi Provides Insights into the Origins of Lignocellulose Decay Capabilities.</title>
        <authorList>
            <person name="Nagy L.G."/>
            <person name="Riley R."/>
            <person name="Tritt A."/>
            <person name="Adam C."/>
            <person name="Daum C."/>
            <person name="Floudas D."/>
            <person name="Sun H."/>
            <person name="Yadav J.S."/>
            <person name="Pangilinan J."/>
            <person name="Larsson K.H."/>
            <person name="Matsuura K."/>
            <person name="Barry K."/>
            <person name="Labutti K."/>
            <person name="Kuo R."/>
            <person name="Ohm R.A."/>
            <person name="Bhattacharya S.S."/>
            <person name="Shirouzu T."/>
            <person name="Yoshinaga Y."/>
            <person name="Martin F.M."/>
            <person name="Grigoriev I.V."/>
            <person name="Hibbett D.S."/>
        </authorList>
    </citation>
    <scope>NUCLEOTIDE SEQUENCE [LARGE SCALE GENOMIC DNA]</scope>
    <source>
        <strain evidence="6 7">L-15889</strain>
    </source>
</reference>
<evidence type="ECO:0000256" key="5">
    <source>
        <dbReference type="SAM" id="MobiDB-lite"/>
    </source>
</evidence>
<dbReference type="GO" id="GO:0005739">
    <property type="term" value="C:mitochondrion"/>
    <property type="evidence" value="ECO:0007669"/>
    <property type="project" value="UniProtKB-SubCell"/>
</dbReference>
<gene>
    <name evidence="6" type="ORF">DAEQUDRAFT_691975</name>
</gene>
<dbReference type="SUPFAM" id="SSF52833">
    <property type="entry name" value="Thioredoxin-like"/>
    <property type="match status" value="1"/>
</dbReference>
<evidence type="ECO:0000256" key="2">
    <source>
        <dbReference type="ARBA" id="ARBA00022980"/>
    </source>
</evidence>
<evidence type="ECO:0000313" key="7">
    <source>
        <dbReference type="Proteomes" id="UP000076727"/>
    </source>
</evidence>
<evidence type="ECO:0000256" key="1">
    <source>
        <dbReference type="ARBA" id="ARBA00004173"/>
    </source>
</evidence>
<comment type="subcellular location">
    <subcellularLocation>
        <location evidence="1">Mitochondrion</location>
    </subcellularLocation>
</comment>
<dbReference type="OrthoDB" id="1696305at2759"/>
<dbReference type="EMBL" id="KV429063">
    <property type="protein sequence ID" value="KZT68837.1"/>
    <property type="molecule type" value="Genomic_DNA"/>
</dbReference>
<dbReference type="PANTHER" id="PTHR13274:SF2">
    <property type="entry name" value="SMALL RIBOSOMAL SUBUNIT PROTEIN MS25"/>
    <property type="match status" value="1"/>
</dbReference>
<keyword evidence="4" id="KW-0687">Ribonucleoprotein</keyword>
<organism evidence="6 7">
    <name type="scientific">Daedalea quercina L-15889</name>
    <dbReference type="NCBI Taxonomy" id="1314783"/>
    <lineage>
        <taxon>Eukaryota</taxon>
        <taxon>Fungi</taxon>
        <taxon>Dikarya</taxon>
        <taxon>Basidiomycota</taxon>
        <taxon>Agaricomycotina</taxon>
        <taxon>Agaricomycetes</taxon>
        <taxon>Polyporales</taxon>
        <taxon>Fomitopsis</taxon>
    </lineage>
</organism>
<dbReference type="GO" id="GO:0005840">
    <property type="term" value="C:ribosome"/>
    <property type="evidence" value="ECO:0007669"/>
    <property type="project" value="UniProtKB-KW"/>
</dbReference>
<dbReference type="PANTHER" id="PTHR13274">
    <property type="entry name" value="MITOCHONDRIAL RIBOSOMAL PROTEIN S25"/>
    <property type="match status" value="1"/>
</dbReference>
<keyword evidence="3" id="KW-0496">Mitochondrion</keyword>
<name>A0A165Q040_9APHY</name>
<dbReference type="Proteomes" id="UP000076727">
    <property type="component" value="Unassembled WGS sequence"/>
</dbReference>
<dbReference type="AlphaFoldDB" id="A0A165Q040"/>
<accession>A0A165Q040</accession>
<protein>
    <submittedName>
        <fullName evidence="6">Uncharacterized protein</fullName>
    </submittedName>
</protein>